<dbReference type="AlphaFoldDB" id="Q7MDG6"/>
<dbReference type="KEGG" id="vvy:VVA1070"/>
<reference evidence="1 2" key="1">
    <citation type="journal article" date="2003" name="Genome Res.">
        <title>Comparative genome analysis of Vibrio vulnificus, a marine pathogen.</title>
        <authorList>
            <person name="Chen C.Y."/>
            <person name="Wu K.M."/>
            <person name="Chang Y.C."/>
            <person name="Chang C.H."/>
            <person name="Tsai H.C."/>
            <person name="Liao T.L."/>
            <person name="Liu Y.M."/>
            <person name="Chen H.J."/>
            <person name="Shen A.B."/>
            <person name="Li J.C."/>
            <person name="Su T.L."/>
            <person name="Shao C.P."/>
            <person name="Lee C.T."/>
            <person name="Hor L.I."/>
            <person name="Tsai S.F."/>
        </authorList>
    </citation>
    <scope>NUCLEOTIDE SEQUENCE [LARGE SCALE GENOMIC DNA]</scope>
    <source>
        <strain evidence="1 2">YJ016</strain>
    </source>
</reference>
<name>Q7MDG6_VIBVY</name>
<dbReference type="STRING" id="672.VV93_v1c40130"/>
<accession>Q7MDG6</accession>
<evidence type="ECO:0000313" key="2">
    <source>
        <dbReference type="Proteomes" id="UP000002675"/>
    </source>
</evidence>
<protein>
    <submittedName>
        <fullName evidence="1">Uncharacterized protein</fullName>
    </submittedName>
</protein>
<proteinExistence type="predicted"/>
<dbReference type="EMBL" id="BA000038">
    <property type="protein sequence ID" value="BAC97096.1"/>
    <property type="molecule type" value="Genomic_DNA"/>
</dbReference>
<dbReference type="eggNOG" id="ENOG5030S36">
    <property type="taxonomic scope" value="Bacteria"/>
</dbReference>
<organism evidence="1 2">
    <name type="scientific">Vibrio vulnificus (strain YJ016)</name>
    <dbReference type="NCBI Taxonomy" id="196600"/>
    <lineage>
        <taxon>Bacteria</taxon>
        <taxon>Pseudomonadati</taxon>
        <taxon>Pseudomonadota</taxon>
        <taxon>Gammaproteobacteria</taxon>
        <taxon>Vibrionales</taxon>
        <taxon>Vibrionaceae</taxon>
        <taxon>Vibrio</taxon>
    </lineage>
</organism>
<dbReference type="Proteomes" id="UP000002675">
    <property type="component" value="Chromosome II"/>
</dbReference>
<dbReference type="HOGENOM" id="CLU_1510020_0_0_6"/>
<sequence>MAIRSINKSIGRYYKAMSELKDALAEAGVFTLEYVNNNPDALARFCDAQNALFQRVCENKPETPTTLHLLGLLTKSHIEILAQFVSDKESRLAMKDVLQTSLGAQSSDKFNDVVLQDLLMISTLWIFVQGRLKMDFSLANDHAVETAQHAAPFLAVDADVIRSELMQSFYQGKALYQRQQGKPSLWQRFLNHLSS</sequence>
<evidence type="ECO:0000313" key="1">
    <source>
        <dbReference type="EMBL" id="BAC97096.1"/>
    </source>
</evidence>
<gene>
    <name evidence="1" type="ordered locus">VVA1070</name>
</gene>